<gene>
    <name evidence="1" type="ORF">OIU79_024645</name>
</gene>
<dbReference type="EMBL" id="JAPFFK010000568">
    <property type="protein sequence ID" value="KAJ6673021.1"/>
    <property type="molecule type" value="Genomic_DNA"/>
</dbReference>
<evidence type="ECO:0000313" key="2">
    <source>
        <dbReference type="Proteomes" id="UP001151532"/>
    </source>
</evidence>
<accession>A0A9Q0NNQ8</accession>
<dbReference type="AlphaFoldDB" id="A0A9Q0NNQ8"/>
<proteinExistence type="predicted"/>
<comment type="caution">
    <text evidence="1">The sequence shown here is derived from an EMBL/GenBank/DDBJ whole genome shotgun (WGS) entry which is preliminary data.</text>
</comment>
<sequence>MVVFCGSGGGLMAGGWGAMVVGMCVASLEPEVEVDGKLENALSCIGALKQTGGRLATWGEVAMGATTSTSNGYPSPVPMIVRNR</sequence>
<reference evidence="1" key="1">
    <citation type="submission" date="2022-11" db="EMBL/GenBank/DDBJ databases">
        <authorList>
            <person name="Hyden B.L."/>
            <person name="Feng K."/>
            <person name="Yates T."/>
            <person name="Jawdy S."/>
            <person name="Smart L.B."/>
            <person name="Muchero W."/>
        </authorList>
    </citation>
    <scope>NUCLEOTIDE SEQUENCE</scope>
    <source>
        <tissue evidence="1">Shoot tip</tissue>
    </source>
</reference>
<evidence type="ECO:0000313" key="1">
    <source>
        <dbReference type="EMBL" id="KAJ6673021.1"/>
    </source>
</evidence>
<name>A0A9Q0NNQ8_SALPP</name>
<protein>
    <submittedName>
        <fullName evidence="1">Uncharacterized protein</fullName>
    </submittedName>
</protein>
<organism evidence="1 2">
    <name type="scientific">Salix purpurea</name>
    <name type="common">Purple osier willow</name>
    <dbReference type="NCBI Taxonomy" id="77065"/>
    <lineage>
        <taxon>Eukaryota</taxon>
        <taxon>Viridiplantae</taxon>
        <taxon>Streptophyta</taxon>
        <taxon>Embryophyta</taxon>
        <taxon>Tracheophyta</taxon>
        <taxon>Spermatophyta</taxon>
        <taxon>Magnoliopsida</taxon>
        <taxon>eudicotyledons</taxon>
        <taxon>Gunneridae</taxon>
        <taxon>Pentapetalae</taxon>
        <taxon>rosids</taxon>
        <taxon>fabids</taxon>
        <taxon>Malpighiales</taxon>
        <taxon>Salicaceae</taxon>
        <taxon>Saliceae</taxon>
        <taxon>Salix</taxon>
    </lineage>
</organism>
<dbReference type="Proteomes" id="UP001151532">
    <property type="component" value="Unassembled WGS sequence"/>
</dbReference>
<reference evidence="1" key="2">
    <citation type="journal article" date="2023" name="Int. J. Mol. Sci.">
        <title>De Novo Assembly and Annotation of 11 Diverse Shrub Willow (Salix) Genomes Reveals Novel Gene Organization in Sex-Linked Regions.</title>
        <authorList>
            <person name="Hyden B."/>
            <person name="Feng K."/>
            <person name="Yates T.B."/>
            <person name="Jawdy S."/>
            <person name="Cereghino C."/>
            <person name="Smart L.B."/>
            <person name="Muchero W."/>
        </authorList>
    </citation>
    <scope>NUCLEOTIDE SEQUENCE</scope>
    <source>
        <tissue evidence="1">Shoot tip</tissue>
    </source>
</reference>
<keyword evidence="2" id="KW-1185">Reference proteome</keyword>